<comment type="caution">
    <text evidence="9">The sequence shown here is derived from an EMBL/GenBank/DDBJ whole genome shotgun (WGS) entry which is preliminary data.</text>
</comment>
<sequence length="215" mass="24318">MRKYIIMGVQGCGKGTQAKLLCKAYDLAHISVGDIFRWNIANHTKLAARVQRLISHGELVSDDIVADVVKSRLAEHDWNFGYILDGFPRNAVQAEFFLESYDIDAVIHIVVPDDVVRERVLSRRLCSGCGLDYNLIHHRPRNMDICDVCGAPLTQRPDDTPGAVADRLKTYHEKTAPILDLFRRKELVLEVDGMQPADAVHQEIQMQLGLKSSWR</sequence>
<comment type="catalytic activity">
    <reaction evidence="5 7">
        <text>AMP + ATP = 2 ADP</text>
        <dbReference type="Rhea" id="RHEA:12973"/>
        <dbReference type="ChEBI" id="CHEBI:30616"/>
        <dbReference type="ChEBI" id="CHEBI:456215"/>
        <dbReference type="ChEBI" id="CHEBI:456216"/>
        <dbReference type="EC" id="2.7.4.3"/>
    </reaction>
</comment>
<comment type="domain">
    <text evidence="5">Consists of three domains, a large central CORE domain and two small peripheral domains, NMPbind and LID, which undergo movements during catalysis. The LID domain closes over the site of phosphoryl transfer upon ATP binding. Assembling and dissambling the active center during each catalytic cycle provides an effective means to prevent ATP hydrolysis. Some bacteria have evolved a zinc-coordinating structure that stabilizes the LID domain.</text>
</comment>
<feature type="binding site" evidence="5">
    <location>
        <position position="123"/>
    </location>
    <ligand>
        <name>ATP</name>
        <dbReference type="ChEBI" id="CHEBI:30616"/>
    </ligand>
</feature>
<dbReference type="PANTHER" id="PTHR23359">
    <property type="entry name" value="NUCLEOTIDE KINASE"/>
    <property type="match status" value="1"/>
</dbReference>
<keyword evidence="4 5" id="KW-0418">Kinase</keyword>
<dbReference type="GO" id="GO:0005737">
    <property type="term" value="C:cytoplasm"/>
    <property type="evidence" value="ECO:0007669"/>
    <property type="project" value="UniProtKB-SubCell"/>
</dbReference>
<dbReference type="EMBL" id="JAJKFT010000010">
    <property type="protein sequence ID" value="MCC9629507.1"/>
    <property type="molecule type" value="Genomic_DNA"/>
</dbReference>
<dbReference type="CDD" id="cd01428">
    <property type="entry name" value="ADK"/>
    <property type="match status" value="1"/>
</dbReference>
<evidence type="ECO:0000256" key="1">
    <source>
        <dbReference type="ARBA" id="ARBA00022679"/>
    </source>
</evidence>
<dbReference type="PROSITE" id="PS00113">
    <property type="entry name" value="ADENYLATE_KINASE"/>
    <property type="match status" value="1"/>
</dbReference>
<keyword evidence="1 5" id="KW-0808">Transferase</keyword>
<feature type="region of interest" description="LID" evidence="5">
    <location>
        <begin position="122"/>
        <end position="159"/>
    </location>
</feature>
<evidence type="ECO:0000256" key="5">
    <source>
        <dbReference type="HAMAP-Rule" id="MF_00235"/>
    </source>
</evidence>
<accession>A0A9X1MNG1</accession>
<evidence type="ECO:0000256" key="3">
    <source>
        <dbReference type="ARBA" id="ARBA00022741"/>
    </source>
</evidence>
<dbReference type="GO" id="GO:0005524">
    <property type="term" value="F:ATP binding"/>
    <property type="evidence" value="ECO:0007669"/>
    <property type="project" value="UniProtKB-UniRule"/>
</dbReference>
<dbReference type="AlphaFoldDB" id="A0A9X1MNG1"/>
<dbReference type="Gene3D" id="3.40.50.300">
    <property type="entry name" value="P-loop containing nucleotide triphosphate hydrolases"/>
    <property type="match status" value="1"/>
</dbReference>
<evidence type="ECO:0000256" key="6">
    <source>
        <dbReference type="RuleBase" id="RU003330"/>
    </source>
</evidence>
<gene>
    <name evidence="5" type="primary">adk</name>
    <name evidence="9" type="ORF">LOC68_14025</name>
</gene>
<feature type="binding site" evidence="5">
    <location>
        <position position="37"/>
    </location>
    <ligand>
        <name>AMP</name>
        <dbReference type="ChEBI" id="CHEBI:456215"/>
    </ligand>
</feature>
<feature type="binding site" evidence="5">
    <location>
        <begin position="11"/>
        <end position="16"/>
    </location>
    <ligand>
        <name>ATP</name>
        <dbReference type="ChEBI" id="CHEBI:30616"/>
    </ligand>
</feature>
<reference evidence="9" key="1">
    <citation type="submission" date="2021-11" db="EMBL/GenBank/DDBJ databases">
        <title>Genome sequence.</title>
        <authorList>
            <person name="Sun Q."/>
        </authorList>
    </citation>
    <scope>NUCLEOTIDE SEQUENCE</scope>
    <source>
        <strain evidence="9">JC732</strain>
    </source>
</reference>
<dbReference type="InterPro" id="IPR006259">
    <property type="entry name" value="Adenyl_kin_sub"/>
</dbReference>
<evidence type="ECO:0000313" key="9">
    <source>
        <dbReference type="EMBL" id="MCC9629507.1"/>
    </source>
</evidence>
<protein>
    <recommendedName>
        <fullName evidence="5 7">Adenylate kinase</fullName>
        <shortName evidence="5">AK</shortName>
        <ecNumber evidence="5 7">2.7.4.3</ecNumber>
    </recommendedName>
    <alternativeName>
        <fullName evidence="5">ATP-AMP transphosphorylase</fullName>
    </alternativeName>
    <alternativeName>
        <fullName evidence="5">ATP:AMP phosphotransferase</fullName>
    </alternativeName>
    <alternativeName>
        <fullName evidence="5">Adenylate monophosphate kinase</fullName>
    </alternativeName>
</protein>
<feature type="binding site" evidence="5">
    <location>
        <position position="126"/>
    </location>
    <ligand>
        <name>Zn(2+)</name>
        <dbReference type="ChEBI" id="CHEBI:29105"/>
        <note>structural</note>
    </ligand>
</feature>
<dbReference type="InterPro" id="IPR033690">
    <property type="entry name" value="Adenylat_kinase_CS"/>
</dbReference>
<feature type="region of interest" description="NMP" evidence="5">
    <location>
        <begin position="31"/>
        <end position="60"/>
    </location>
</feature>
<proteinExistence type="inferred from homology"/>
<evidence type="ECO:0000259" key="8">
    <source>
        <dbReference type="Pfam" id="PF05191"/>
    </source>
</evidence>
<evidence type="ECO:0000256" key="7">
    <source>
        <dbReference type="RuleBase" id="RU003331"/>
    </source>
</evidence>
<comment type="subunit">
    <text evidence="5 7">Monomer.</text>
</comment>
<dbReference type="Pfam" id="PF05191">
    <property type="entry name" value="ADK_lid"/>
    <property type="match status" value="1"/>
</dbReference>
<keyword evidence="2 5" id="KW-0545">Nucleotide biosynthesis</keyword>
<keyword evidence="5" id="KW-0479">Metal-binding</keyword>
<feature type="binding site" evidence="5">
    <location>
        <position position="156"/>
    </location>
    <ligand>
        <name>AMP</name>
        <dbReference type="ChEBI" id="CHEBI:456215"/>
    </ligand>
</feature>
<dbReference type="Pfam" id="PF00406">
    <property type="entry name" value="ADK"/>
    <property type="match status" value="1"/>
</dbReference>
<comment type="subcellular location">
    <subcellularLocation>
        <location evidence="5 7">Cytoplasm</location>
    </subcellularLocation>
</comment>
<feature type="binding site" evidence="5">
    <location>
        <begin position="86"/>
        <end position="89"/>
    </location>
    <ligand>
        <name>AMP</name>
        <dbReference type="ChEBI" id="CHEBI:456215"/>
    </ligand>
</feature>
<evidence type="ECO:0000313" key="10">
    <source>
        <dbReference type="Proteomes" id="UP001139103"/>
    </source>
</evidence>
<keyword evidence="5" id="KW-0963">Cytoplasm</keyword>
<organism evidence="9 10">
    <name type="scientific">Blastopirellula sediminis</name>
    <dbReference type="NCBI Taxonomy" id="2894196"/>
    <lineage>
        <taxon>Bacteria</taxon>
        <taxon>Pseudomonadati</taxon>
        <taxon>Planctomycetota</taxon>
        <taxon>Planctomycetia</taxon>
        <taxon>Pirellulales</taxon>
        <taxon>Pirellulaceae</taxon>
        <taxon>Blastopirellula</taxon>
    </lineage>
</organism>
<evidence type="ECO:0000256" key="2">
    <source>
        <dbReference type="ARBA" id="ARBA00022727"/>
    </source>
</evidence>
<dbReference type="GO" id="GO:0008270">
    <property type="term" value="F:zinc ion binding"/>
    <property type="evidence" value="ECO:0007669"/>
    <property type="project" value="UniProtKB-UniRule"/>
</dbReference>
<dbReference type="Proteomes" id="UP001139103">
    <property type="component" value="Unassembled WGS sequence"/>
</dbReference>
<name>A0A9X1MNG1_9BACT</name>
<feature type="binding site" evidence="5">
    <location>
        <position position="93"/>
    </location>
    <ligand>
        <name>AMP</name>
        <dbReference type="ChEBI" id="CHEBI:456215"/>
    </ligand>
</feature>
<dbReference type="InterPro" id="IPR036193">
    <property type="entry name" value="ADK_active_lid_dom_sf"/>
</dbReference>
<dbReference type="InterPro" id="IPR000850">
    <property type="entry name" value="Adenylat/UMP-CMP_kin"/>
</dbReference>
<feature type="binding site" evidence="5">
    <location>
        <begin position="58"/>
        <end position="60"/>
    </location>
    <ligand>
        <name>AMP</name>
        <dbReference type="ChEBI" id="CHEBI:456215"/>
    </ligand>
</feature>
<feature type="binding site" evidence="5">
    <location>
        <position position="167"/>
    </location>
    <ligand>
        <name>AMP</name>
        <dbReference type="ChEBI" id="CHEBI:456215"/>
    </ligand>
</feature>
<dbReference type="HAMAP" id="MF_00235">
    <property type="entry name" value="Adenylate_kinase_Adk"/>
    <property type="match status" value="1"/>
</dbReference>
<dbReference type="GO" id="GO:0044209">
    <property type="term" value="P:AMP salvage"/>
    <property type="evidence" value="ECO:0007669"/>
    <property type="project" value="UniProtKB-UniRule"/>
</dbReference>
<feature type="binding site" evidence="5">
    <location>
        <position position="149"/>
    </location>
    <ligand>
        <name>Zn(2+)</name>
        <dbReference type="ChEBI" id="CHEBI:29105"/>
        <note>structural</note>
    </ligand>
</feature>
<dbReference type="GO" id="GO:0004017">
    <property type="term" value="F:AMP kinase activity"/>
    <property type="evidence" value="ECO:0007669"/>
    <property type="project" value="UniProtKB-UniRule"/>
</dbReference>
<comment type="function">
    <text evidence="5">Catalyzes the reversible transfer of the terminal phosphate group between ATP and AMP. Plays an important role in cellular energy homeostasis and in adenine nucleotide metabolism.</text>
</comment>
<dbReference type="SUPFAM" id="SSF52540">
    <property type="entry name" value="P-loop containing nucleoside triphosphate hydrolases"/>
    <property type="match status" value="1"/>
</dbReference>
<dbReference type="SUPFAM" id="SSF57774">
    <property type="entry name" value="Microbial and mitochondrial ADK, insert 'zinc finger' domain"/>
    <property type="match status" value="1"/>
</dbReference>
<dbReference type="InterPro" id="IPR027417">
    <property type="entry name" value="P-loop_NTPase"/>
</dbReference>
<dbReference type="NCBIfam" id="TIGR01351">
    <property type="entry name" value="adk"/>
    <property type="match status" value="1"/>
</dbReference>
<comment type="similarity">
    <text evidence="5 6">Belongs to the adenylate kinase family.</text>
</comment>
<keyword evidence="3 5" id="KW-0547">Nucleotide-binding</keyword>
<dbReference type="InterPro" id="IPR007862">
    <property type="entry name" value="Adenylate_kinase_lid-dom"/>
</dbReference>
<dbReference type="EC" id="2.7.4.3" evidence="5 7"/>
<feature type="binding site" evidence="5">
    <location>
        <position position="146"/>
    </location>
    <ligand>
        <name>Zn(2+)</name>
        <dbReference type="ChEBI" id="CHEBI:29105"/>
        <note>structural</note>
    </ligand>
</feature>
<feature type="binding site" evidence="5">
    <location>
        <position position="129"/>
    </location>
    <ligand>
        <name>Zn(2+)</name>
        <dbReference type="ChEBI" id="CHEBI:29105"/>
        <note>structural</note>
    </ligand>
</feature>
<comment type="pathway">
    <text evidence="5">Purine metabolism; AMP biosynthesis via salvage pathway; AMP from ADP: step 1/1.</text>
</comment>
<comment type="caution">
    <text evidence="5">Lacks conserved residue(s) required for the propagation of feature annotation.</text>
</comment>
<dbReference type="PRINTS" id="PR00094">
    <property type="entry name" value="ADENYLTKNASE"/>
</dbReference>
<feature type="binding site" evidence="5">
    <location>
        <position position="195"/>
    </location>
    <ligand>
        <name>ATP</name>
        <dbReference type="ChEBI" id="CHEBI:30616"/>
    </ligand>
</feature>
<keyword evidence="5 7" id="KW-0067">ATP-binding</keyword>
<feature type="domain" description="Adenylate kinase active site lid" evidence="8">
    <location>
        <begin position="123"/>
        <end position="158"/>
    </location>
</feature>
<evidence type="ECO:0000256" key="4">
    <source>
        <dbReference type="ARBA" id="ARBA00022777"/>
    </source>
</evidence>
<keyword evidence="10" id="KW-1185">Reference proteome</keyword>
<dbReference type="RefSeq" id="WP_230219768.1">
    <property type="nucleotide sequence ID" value="NZ_JAJKFT010000010.1"/>
</dbReference>
<keyword evidence="5" id="KW-0862">Zinc</keyword>